<evidence type="ECO:0000313" key="3">
    <source>
        <dbReference type="EMBL" id="PWN19190.1"/>
    </source>
</evidence>
<dbReference type="CDD" id="cd11524">
    <property type="entry name" value="SYLF"/>
    <property type="match status" value="1"/>
</dbReference>
<dbReference type="PANTHER" id="PTHR15629">
    <property type="entry name" value="SH3YL1 PROTEIN"/>
    <property type="match status" value="1"/>
</dbReference>
<evidence type="ECO:0000259" key="2">
    <source>
        <dbReference type="Pfam" id="PF04366"/>
    </source>
</evidence>
<dbReference type="RefSeq" id="XP_025346350.1">
    <property type="nucleotide sequence ID" value="XM_025490418.1"/>
</dbReference>
<evidence type="ECO:0000313" key="4">
    <source>
        <dbReference type="Proteomes" id="UP000245942"/>
    </source>
</evidence>
<accession>A0A316U1V8</accession>
<dbReference type="EMBL" id="KZ819332">
    <property type="protein sequence ID" value="PWN19190.1"/>
    <property type="molecule type" value="Genomic_DNA"/>
</dbReference>
<dbReference type="Pfam" id="PF04366">
    <property type="entry name" value="Ysc84"/>
    <property type="match status" value="1"/>
</dbReference>
<dbReference type="AlphaFoldDB" id="A0A316U1V8"/>
<dbReference type="GO" id="GO:0035091">
    <property type="term" value="F:phosphatidylinositol binding"/>
    <property type="evidence" value="ECO:0007669"/>
    <property type="project" value="TreeGrafter"/>
</dbReference>
<dbReference type="OrthoDB" id="10255128at2759"/>
<dbReference type="GeneID" id="37012152"/>
<dbReference type="InterPro" id="IPR051702">
    <property type="entry name" value="SH3_domain_YSC84-like"/>
</dbReference>
<dbReference type="PANTHER" id="PTHR15629:SF40">
    <property type="entry name" value="YSC84 ACTIN-BINDING DOMAIN-CONTAINING PROTEIN"/>
    <property type="match status" value="1"/>
</dbReference>
<dbReference type="InterPro" id="IPR007461">
    <property type="entry name" value="Ysc84_actin-binding"/>
</dbReference>
<gene>
    <name evidence="3" type="ORF">BCV69DRAFT_251222</name>
</gene>
<organism evidence="3 4">
    <name type="scientific">Pseudomicrostroma glucosiphilum</name>
    <dbReference type="NCBI Taxonomy" id="1684307"/>
    <lineage>
        <taxon>Eukaryota</taxon>
        <taxon>Fungi</taxon>
        <taxon>Dikarya</taxon>
        <taxon>Basidiomycota</taxon>
        <taxon>Ustilaginomycotina</taxon>
        <taxon>Exobasidiomycetes</taxon>
        <taxon>Microstromatales</taxon>
        <taxon>Microstromatales incertae sedis</taxon>
        <taxon>Pseudomicrostroma</taxon>
    </lineage>
</organism>
<dbReference type="Proteomes" id="UP000245942">
    <property type="component" value="Unassembled WGS sequence"/>
</dbReference>
<protein>
    <recommendedName>
        <fullName evidence="2">Ysc84 actin-binding domain-containing protein</fullName>
    </recommendedName>
</protein>
<proteinExistence type="predicted"/>
<dbReference type="STRING" id="1684307.A0A316U1V8"/>
<feature type="non-terminal residue" evidence="3">
    <location>
        <position position="363"/>
    </location>
</feature>
<feature type="domain" description="Ysc84 actin-binding" evidence="2">
    <location>
        <begin position="157"/>
        <end position="278"/>
    </location>
</feature>
<feature type="region of interest" description="Disordered" evidence="1">
    <location>
        <begin position="344"/>
        <end position="363"/>
    </location>
</feature>
<reference evidence="3 4" key="1">
    <citation type="journal article" date="2018" name="Mol. Biol. Evol.">
        <title>Broad Genomic Sampling Reveals a Smut Pathogenic Ancestry of the Fungal Clade Ustilaginomycotina.</title>
        <authorList>
            <person name="Kijpornyongpan T."/>
            <person name="Mondo S.J."/>
            <person name="Barry K."/>
            <person name="Sandor L."/>
            <person name="Lee J."/>
            <person name="Lipzen A."/>
            <person name="Pangilinan J."/>
            <person name="LaButti K."/>
            <person name="Hainaut M."/>
            <person name="Henrissat B."/>
            <person name="Grigoriev I.V."/>
            <person name="Spatafora J.W."/>
            <person name="Aime M.C."/>
        </authorList>
    </citation>
    <scope>NUCLEOTIDE SEQUENCE [LARGE SCALE GENOMIC DNA]</scope>
    <source>
        <strain evidence="3 4">MCA 4718</strain>
    </source>
</reference>
<evidence type="ECO:0000256" key="1">
    <source>
        <dbReference type="SAM" id="MobiDB-lite"/>
    </source>
</evidence>
<sequence>MAPSGSSSAPVESRWSKWSKSAFDTSIVVSDWAAGYANAASAKVGGERFWPKSNDMVEEIEKCARILRAFTVEGLETQQKEEEAEVIVDAKGNKVKKRRKVLKKIPPQAIKKAKGIVIYSAMRSGIAPFGGAGGTGLVLARLPDGSWSAPASVSPNNLSVGLLLGLDIFDVILLLNTEKAMESFYSHKVTLGAETAVAAGPVGSGASMESGWERAPVYSYVKSRGFYAGVEAIAQVFLSRFDENERFYYWPGIKGEDVLKGKVKSPPSVFPLHNALSDAESGRAQGGKLERTVYDIVKIPKSDLMAHMLQDGERLRLPPTPAELDALEAAGIPDEEDIRLAQKEREDVYKLPPPPMHSKVKTY</sequence>
<keyword evidence="4" id="KW-1185">Reference proteome</keyword>
<name>A0A316U1V8_9BASI</name>